<evidence type="ECO:0000313" key="4">
    <source>
        <dbReference type="Proteomes" id="UP000541426"/>
    </source>
</evidence>
<dbReference type="CDD" id="cd04765">
    <property type="entry name" value="HTH_MlrA-like_sg2"/>
    <property type="match status" value="1"/>
</dbReference>
<dbReference type="InterPro" id="IPR000551">
    <property type="entry name" value="MerR-type_HTH_dom"/>
</dbReference>
<gene>
    <name evidence="3" type="ORF">GGQ68_003980</name>
</gene>
<protein>
    <submittedName>
        <fullName evidence="3">DNA-binding transcriptional MerR regulator</fullName>
    </submittedName>
</protein>
<feature type="domain" description="HTH merR-type" evidence="2">
    <location>
        <begin position="10"/>
        <end position="78"/>
    </location>
</feature>
<dbReference type="EMBL" id="JACIEJ010000011">
    <property type="protein sequence ID" value="MBB3987633.1"/>
    <property type="molecule type" value="Genomic_DNA"/>
</dbReference>
<dbReference type="Proteomes" id="UP000541426">
    <property type="component" value="Unassembled WGS sequence"/>
</dbReference>
<dbReference type="Gene3D" id="1.10.1660.10">
    <property type="match status" value="1"/>
</dbReference>
<sequence>MPKSPDAFRTISEVSEWLETPAHVLRFWESKFTQVKPVKRAGGRRYYRPGDMELLGGIKKLLHDDGMTIKGVQKVLREQGVRHVASLSSPVDPEEEIADAPFIEAVEDPRDSVVAFRREPDVAPQNDTDLSPDDAEVAEDDTAPDDQHSAQPEVAADADVQPIAPDMSDPSPKAFDADVAPAPVDEDKEAMADTDQTIFAFDMPEAAASDDDAVLDDMTDWDDGESHPETVEPLGALADDPDETILAPLPEILAQDTGDTPEIEDVVVHDSDPVSEPDPVETLHDDTPEPEPLLADAPESEPPHVEDPEPAPRLADAPAPVDLDDASEQEPFETLDAAAPVQPEPARATASQSLHLPDFSRSEEEGPESVFPGLLAYAARITSLTPAQAEAIAAHLPKLKARADRRDTDSL</sequence>
<dbReference type="GO" id="GO:0003677">
    <property type="term" value="F:DNA binding"/>
    <property type="evidence" value="ECO:0007669"/>
    <property type="project" value="UniProtKB-KW"/>
</dbReference>
<dbReference type="GO" id="GO:0006355">
    <property type="term" value="P:regulation of DNA-templated transcription"/>
    <property type="evidence" value="ECO:0007669"/>
    <property type="project" value="InterPro"/>
</dbReference>
<evidence type="ECO:0000256" key="1">
    <source>
        <dbReference type="SAM" id="MobiDB-lite"/>
    </source>
</evidence>
<dbReference type="InterPro" id="IPR009061">
    <property type="entry name" value="DNA-bd_dom_put_sf"/>
</dbReference>
<evidence type="ECO:0000259" key="2">
    <source>
        <dbReference type="PROSITE" id="PS50937"/>
    </source>
</evidence>
<reference evidence="3 4" key="1">
    <citation type="submission" date="2020-08" db="EMBL/GenBank/DDBJ databases">
        <title>Genomic Encyclopedia of Type Strains, Phase IV (KMG-IV): sequencing the most valuable type-strain genomes for metagenomic binning, comparative biology and taxonomic classification.</title>
        <authorList>
            <person name="Goeker M."/>
        </authorList>
    </citation>
    <scope>NUCLEOTIDE SEQUENCE [LARGE SCALE GENOMIC DNA]</scope>
    <source>
        <strain evidence="3 4">DSM 102235</strain>
    </source>
</reference>
<accession>A0A7W6GUL6</accession>
<feature type="compositionally biased region" description="Low complexity" evidence="1">
    <location>
        <begin position="312"/>
        <end position="321"/>
    </location>
</feature>
<name>A0A7W6GUL6_9RHOB</name>
<dbReference type="PROSITE" id="PS50937">
    <property type="entry name" value="HTH_MERR_2"/>
    <property type="match status" value="1"/>
</dbReference>
<evidence type="ECO:0000313" key="3">
    <source>
        <dbReference type="EMBL" id="MBB3987633.1"/>
    </source>
</evidence>
<feature type="compositionally biased region" description="Acidic residues" evidence="1">
    <location>
        <begin position="130"/>
        <end position="144"/>
    </location>
</feature>
<comment type="caution">
    <text evidence="3">The sequence shown here is derived from an EMBL/GenBank/DDBJ whole genome shotgun (WGS) entry which is preliminary data.</text>
</comment>
<keyword evidence="4" id="KW-1185">Reference proteome</keyword>
<feature type="region of interest" description="Disordered" evidence="1">
    <location>
        <begin position="215"/>
        <end position="367"/>
    </location>
</feature>
<dbReference type="SMART" id="SM00422">
    <property type="entry name" value="HTH_MERR"/>
    <property type="match status" value="1"/>
</dbReference>
<organism evidence="3 4">
    <name type="scientific">Sagittula marina</name>
    <dbReference type="NCBI Taxonomy" id="943940"/>
    <lineage>
        <taxon>Bacteria</taxon>
        <taxon>Pseudomonadati</taxon>
        <taxon>Pseudomonadota</taxon>
        <taxon>Alphaproteobacteria</taxon>
        <taxon>Rhodobacterales</taxon>
        <taxon>Roseobacteraceae</taxon>
        <taxon>Sagittula</taxon>
    </lineage>
</organism>
<keyword evidence="3" id="KW-0238">DNA-binding</keyword>
<dbReference type="Pfam" id="PF13411">
    <property type="entry name" value="MerR_1"/>
    <property type="match status" value="1"/>
</dbReference>
<feature type="region of interest" description="Disordered" evidence="1">
    <location>
        <begin position="117"/>
        <end position="181"/>
    </location>
</feature>
<feature type="compositionally biased region" description="Acidic residues" evidence="1">
    <location>
        <begin position="322"/>
        <end position="333"/>
    </location>
</feature>
<dbReference type="RefSeq" id="WP_246429451.1">
    <property type="nucleotide sequence ID" value="NZ_BAABBZ010000057.1"/>
</dbReference>
<dbReference type="SUPFAM" id="SSF46955">
    <property type="entry name" value="Putative DNA-binding domain"/>
    <property type="match status" value="1"/>
</dbReference>
<proteinExistence type="predicted"/>
<dbReference type="AlphaFoldDB" id="A0A7W6GUL6"/>